<comment type="caution">
    <text evidence="1">The sequence shown here is derived from an EMBL/GenBank/DDBJ whole genome shotgun (WGS) entry which is preliminary data.</text>
</comment>
<accession>A0AA35SLP9</accession>
<reference evidence="1" key="1">
    <citation type="submission" date="2023-03" db="EMBL/GenBank/DDBJ databases">
        <authorList>
            <person name="Steffen K."/>
            <person name="Cardenas P."/>
        </authorList>
    </citation>
    <scope>NUCLEOTIDE SEQUENCE</scope>
</reference>
<evidence type="ECO:0000313" key="1">
    <source>
        <dbReference type="EMBL" id="CAI8032390.1"/>
    </source>
</evidence>
<dbReference type="AlphaFoldDB" id="A0AA35SLP9"/>
<gene>
    <name evidence="1" type="ORF">GBAR_LOCUS18319</name>
</gene>
<proteinExistence type="predicted"/>
<name>A0AA35SLP9_GEOBA</name>
<sequence length="548" mass="61040">MNEIGGSRVVFLVDVSCAASDVQSYHRSLCFECTKVLFSLSVFPSRNCVKWKLLPLRVDEPVAGRVPPFVDLTLDSMKTLFKEIGYELFKNVDKDVKPLPSTVLSSTVATVVQGCLWDSPDIYSPPKRKPSRVSDPMNIIFVCSRCPERLQQIVSNDLHACLLKQNVHLICLSEKGVIREKDAGIMPLLRDVVLPFIEPIPQPASVILSHQTSFARPECTISGNPEMFWLCTSTEGNPLCVVEVEPVLTSAPHCTFMSSIQNCNLVVVGKCDTPQYKFVPKNEGNFAVMIGVIREDDVNSSYLQMSYSSFTCTGLCVHSSSFDASDDMQQNGLEASTEPKPFSQEYQHLCANLASNKLCLLLEVRTNTGDTAWCILQPLWSVMSLLTVLKPPTTCNLDSALSTSNLWDSSIMDELYCVQHLSKCITYPELYYKLARSYSGSTECGVSPNPGNLDEAEKAAIFDDDSLLPWYPFSEHQGLSSTCFQHIKELQKGGKSTRITEVTGTELIKIVVGTCSSVILLREKRLLSQQTQMITAWMKFLRLWQLVT</sequence>
<keyword evidence="2" id="KW-1185">Reference proteome</keyword>
<dbReference type="EMBL" id="CASHTH010002599">
    <property type="protein sequence ID" value="CAI8032390.1"/>
    <property type="molecule type" value="Genomic_DNA"/>
</dbReference>
<organism evidence="1 2">
    <name type="scientific">Geodia barretti</name>
    <name type="common">Barrett's horny sponge</name>
    <dbReference type="NCBI Taxonomy" id="519541"/>
    <lineage>
        <taxon>Eukaryota</taxon>
        <taxon>Metazoa</taxon>
        <taxon>Porifera</taxon>
        <taxon>Demospongiae</taxon>
        <taxon>Heteroscleromorpha</taxon>
        <taxon>Tetractinellida</taxon>
        <taxon>Astrophorina</taxon>
        <taxon>Geodiidae</taxon>
        <taxon>Geodia</taxon>
    </lineage>
</organism>
<protein>
    <submittedName>
        <fullName evidence="1">Uncharacterized protein</fullName>
    </submittedName>
</protein>
<dbReference type="Proteomes" id="UP001174909">
    <property type="component" value="Unassembled WGS sequence"/>
</dbReference>
<evidence type="ECO:0000313" key="2">
    <source>
        <dbReference type="Proteomes" id="UP001174909"/>
    </source>
</evidence>